<gene>
    <name evidence="2" type="ORF">DSM104329_03397</name>
</gene>
<feature type="transmembrane region" description="Helical" evidence="1">
    <location>
        <begin position="108"/>
        <end position="134"/>
    </location>
</feature>
<evidence type="ECO:0000256" key="1">
    <source>
        <dbReference type="SAM" id="Phobius"/>
    </source>
</evidence>
<keyword evidence="1" id="KW-0812">Transmembrane</keyword>
<keyword evidence="1" id="KW-0472">Membrane</keyword>
<evidence type="ECO:0000313" key="3">
    <source>
        <dbReference type="Proteomes" id="UP001162834"/>
    </source>
</evidence>
<dbReference type="EMBL" id="CP087164">
    <property type="protein sequence ID" value="UGS36985.1"/>
    <property type="molecule type" value="Genomic_DNA"/>
</dbReference>
<dbReference type="KEGG" id="sbae:DSM104329_03397"/>
<dbReference type="Proteomes" id="UP001162834">
    <property type="component" value="Chromosome"/>
</dbReference>
<sequence>MNRTPDLTTLARDGIARAVGVVGLAGVGLIHLLDAPGKFEETPYMGWMYVALIAGCLVVAAELLRTGSRAAWTGAALLALSALVGFTLTRTVGLPQATGDIGNWSEPLGMASLFVEGCLVALSMAALTLSGAAGRVRAERSPGRRTLAGQNA</sequence>
<protein>
    <submittedName>
        <fullName evidence="2">Uncharacterized protein</fullName>
    </submittedName>
</protein>
<reference evidence="2" key="1">
    <citation type="journal article" date="2022" name="Int. J. Syst. Evol. Microbiol.">
        <title>Pseudomonas aegrilactucae sp. nov. and Pseudomonas morbosilactucae sp. nov., pathogens causing bacterial rot of lettuce in Japan.</title>
        <authorList>
            <person name="Sawada H."/>
            <person name="Fujikawa T."/>
            <person name="Satou M."/>
        </authorList>
    </citation>
    <scope>NUCLEOTIDE SEQUENCE</scope>
    <source>
        <strain evidence="2">0166_1</strain>
    </source>
</reference>
<feature type="transmembrane region" description="Helical" evidence="1">
    <location>
        <begin position="71"/>
        <end position="88"/>
    </location>
</feature>
<name>A0A9E6XZ56_9ACTN</name>
<keyword evidence="3" id="KW-1185">Reference proteome</keyword>
<proteinExistence type="predicted"/>
<accession>A0A9E6XZ56</accession>
<keyword evidence="1" id="KW-1133">Transmembrane helix</keyword>
<dbReference type="AlphaFoldDB" id="A0A9E6XZ56"/>
<evidence type="ECO:0000313" key="2">
    <source>
        <dbReference type="EMBL" id="UGS36985.1"/>
    </source>
</evidence>
<feature type="transmembrane region" description="Helical" evidence="1">
    <location>
        <begin position="45"/>
        <end position="64"/>
    </location>
</feature>
<dbReference type="RefSeq" id="WP_259311049.1">
    <property type="nucleotide sequence ID" value="NZ_CP087164.1"/>
</dbReference>
<feature type="transmembrane region" description="Helical" evidence="1">
    <location>
        <begin position="15"/>
        <end position="33"/>
    </location>
</feature>
<organism evidence="2 3">
    <name type="scientific">Capillimicrobium parvum</name>
    <dbReference type="NCBI Taxonomy" id="2884022"/>
    <lineage>
        <taxon>Bacteria</taxon>
        <taxon>Bacillati</taxon>
        <taxon>Actinomycetota</taxon>
        <taxon>Thermoleophilia</taxon>
        <taxon>Solirubrobacterales</taxon>
        <taxon>Capillimicrobiaceae</taxon>
        <taxon>Capillimicrobium</taxon>
    </lineage>
</organism>